<proteinExistence type="predicted"/>
<dbReference type="Proteomes" id="UP000192578">
    <property type="component" value="Unassembled WGS sequence"/>
</dbReference>
<dbReference type="AlphaFoldDB" id="A0A9X6RNI1"/>
<name>A0A9X6RNI1_HYPEX</name>
<accession>A0A9X6RNI1</accession>
<reference evidence="2" key="1">
    <citation type="submission" date="2017-01" db="EMBL/GenBank/DDBJ databases">
        <title>Comparative genomics of anhydrobiosis in the tardigrade Hypsibius dujardini.</title>
        <authorList>
            <person name="Yoshida Y."/>
            <person name="Koutsovoulos G."/>
            <person name="Laetsch D."/>
            <person name="Stevens L."/>
            <person name="Kumar S."/>
            <person name="Horikawa D."/>
            <person name="Ishino K."/>
            <person name="Komine S."/>
            <person name="Tomita M."/>
            <person name="Blaxter M."/>
            <person name="Arakawa K."/>
        </authorList>
    </citation>
    <scope>NUCLEOTIDE SEQUENCE [LARGE SCALE GENOMIC DNA]</scope>
    <source>
        <strain evidence="2">Z151</strain>
    </source>
</reference>
<evidence type="ECO:0000313" key="2">
    <source>
        <dbReference type="Proteomes" id="UP000192578"/>
    </source>
</evidence>
<comment type="caution">
    <text evidence="1">The sequence shown here is derived from an EMBL/GenBank/DDBJ whole genome shotgun (WGS) entry which is preliminary data.</text>
</comment>
<sequence length="106" mass="11762">MILYLAKSSGVTDSTPNKFLKIIALVADTPRPPTRRADDAGQHEEVEARCGIGCANWPEVAVTDVLPWFDLDKKPLNKDGNHVVTLPIRDVLSRSWITMENTFATD</sequence>
<keyword evidence="2" id="KW-1185">Reference proteome</keyword>
<organism evidence="1 2">
    <name type="scientific">Hypsibius exemplaris</name>
    <name type="common">Freshwater tardigrade</name>
    <dbReference type="NCBI Taxonomy" id="2072580"/>
    <lineage>
        <taxon>Eukaryota</taxon>
        <taxon>Metazoa</taxon>
        <taxon>Ecdysozoa</taxon>
        <taxon>Tardigrada</taxon>
        <taxon>Eutardigrada</taxon>
        <taxon>Parachela</taxon>
        <taxon>Hypsibioidea</taxon>
        <taxon>Hypsibiidae</taxon>
        <taxon>Hypsibius</taxon>
    </lineage>
</organism>
<gene>
    <name evidence="1" type="ORF">BV898_18797</name>
</gene>
<protein>
    <submittedName>
        <fullName evidence="1">Uncharacterized protein</fullName>
    </submittedName>
</protein>
<evidence type="ECO:0000313" key="1">
    <source>
        <dbReference type="EMBL" id="OWA54393.1"/>
    </source>
</evidence>
<dbReference type="EMBL" id="MTYJ01000401">
    <property type="protein sequence ID" value="OWA54393.1"/>
    <property type="molecule type" value="Genomic_DNA"/>
</dbReference>